<keyword evidence="2" id="KW-1133">Transmembrane helix</keyword>
<keyword evidence="2" id="KW-0472">Membrane</keyword>
<reference evidence="3 4" key="1">
    <citation type="submission" date="2024-02" db="EMBL/GenBank/DDBJ databases">
        <title>De novo assembly and annotation of 12 fungi associated with fruit tree decline syndrome in Ontario, Canada.</title>
        <authorList>
            <person name="Sulman M."/>
            <person name="Ellouze W."/>
            <person name="Ilyukhin E."/>
        </authorList>
    </citation>
    <scope>NUCLEOTIDE SEQUENCE [LARGE SCALE GENOMIC DNA]</scope>
    <source>
        <strain evidence="3 4">M11/M66-122</strain>
    </source>
</reference>
<keyword evidence="2" id="KW-0812">Transmembrane</keyword>
<dbReference type="AlphaFoldDB" id="A0AAN9UP73"/>
<organism evidence="3 4">
    <name type="scientific">Diatrype stigma</name>
    <dbReference type="NCBI Taxonomy" id="117547"/>
    <lineage>
        <taxon>Eukaryota</taxon>
        <taxon>Fungi</taxon>
        <taxon>Dikarya</taxon>
        <taxon>Ascomycota</taxon>
        <taxon>Pezizomycotina</taxon>
        <taxon>Sordariomycetes</taxon>
        <taxon>Xylariomycetidae</taxon>
        <taxon>Xylariales</taxon>
        <taxon>Diatrypaceae</taxon>
        <taxon>Diatrype</taxon>
    </lineage>
</organism>
<feature type="transmembrane region" description="Helical" evidence="2">
    <location>
        <begin position="46"/>
        <end position="72"/>
    </location>
</feature>
<feature type="transmembrane region" description="Helical" evidence="2">
    <location>
        <begin position="12"/>
        <end position="34"/>
    </location>
</feature>
<sequence>MAQLPAEARGTAAAVLAFSLISEVAGLLLIWLVWTHRERTSYVALIAYFTWIATTTSVIQQIHLYAGLFLALSMYGRTVIVADALGKIAAILVPIIFICLLQIDAIKSSFMGFLVLADLPLLISLVGGCIFVGAIIRKYIQTRRQFRASSMGYHRWDFGESRIYDRWLLIRFSAGFFILALFNMTNIICQVAWQANTSRDTLSASAGPDRSAARARHDSALFLPGVSSSLLAFVIFGTTAPFRKHMRETFSVWRRCSRPPDINSPLPPQLATEAAYRKSRLSGGGGGGGERVGSGYYEVTVYGPQGRRTTSISYAGGMPHSIAAAAAGGEEGVPDEETAGRMSAFFHASREPEPVYDGRRHHHHRHHPHQHHYRSNSAGWS</sequence>
<evidence type="ECO:0000256" key="2">
    <source>
        <dbReference type="SAM" id="Phobius"/>
    </source>
</evidence>
<feature type="compositionally biased region" description="Basic residues" evidence="1">
    <location>
        <begin position="359"/>
        <end position="374"/>
    </location>
</feature>
<protein>
    <submittedName>
        <fullName evidence="3">Uncharacterized protein</fullName>
    </submittedName>
</protein>
<comment type="caution">
    <text evidence="3">The sequence shown here is derived from an EMBL/GenBank/DDBJ whole genome shotgun (WGS) entry which is preliminary data.</text>
</comment>
<evidence type="ECO:0000313" key="3">
    <source>
        <dbReference type="EMBL" id="KAK7750312.1"/>
    </source>
</evidence>
<feature type="transmembrane region" description="Helical" evidence="2">
    <location>
        <begin position="84"/>
        <end position="103"/>
    </location>
</feature>
<name>A0AAN9UP73_9PEZI</name>
<feature type="transmembrane region" description="Helical" evidence="2">
    <location>
        <begin position="221"/>
        <end position="242"/>
    </location>
</feature>
<feature type="transmembrane region" description="Helical" evidence="2">
    <location>
        <begin position="168"/>
        <end position="193"/>
    </location>
</feature>
<evidence type="ECO:0000256" key="1">
    <source>
        <dbReference type="SAM" id="MobiDB-lite"/>
    </source>
</evidence>
<feature type="region of interest" description="Disordered" evidence="1">
    <location>
        <begin position="354"/>
        <end position="381"/>
    </location>
</feature>
<keyword evidence="4" id="KW-1185">Reference proteome</keyword>
<evidence type="ECO:0000313" key="4">
    <source>
        <dbReference type="Proteomes" id="UP001320420"/>
    </source>
</evidence>
<feature type="transmembrane region" description="Helical" evidence="2">
    <location>
        <begin position="109"/>
        <end position="136"/>
    </location>
</feature>
<dbReference type="EMBL" id="JAKJXP020000066">
    <property type="protein sequence ID" value="KAK7750312.1"/>
    <property type="molecule type" value="Genomic_DNA"/>
</dbReference>
<accession>A0AAN9UP73</accession>
<proteinExistence type="predicted"/>
<dbReference type="Proteomes" id="UP001320420">
    <property type="component" value="Unassembled WGS sequence"/>
</dbReference>
<gene>
    <name evidence="3" type="ORF">SLS62_007719</name>
</gene>